<accession>A0A7J7J792</accession>
<evidence type="ECO:0000313" key="2">
    <source>
        <dbReference type="EMBL" id="KAF6021298.1"/>
    </source>
</evidence>
<feature type="transmembrane region" description="Helical" evidence="1">
    <location>
        <begin position="81"/>
        <end position="105"/>
    </location>
</feature>
<keyword evidence="3" id="KW-1185">Reference proteome</keyword>
<keyword evidence="1" id="KW-1133">Transmembrane helix</keyword>
<name>A0A7J7J792_BUGNE</name>
<protein>
    <submittedName>
        <fullName evidence="2">Uncharacterized protein</fullName>
    </submittedName>
</protein>
<keyword evidence="1" id="KW-0812">Transmembrane</keyword>
<comment type="caution">
    <text evidence="2">The sequence shown here is derived from an EMBL/GenBank/DDBJ whole genome shotgun (WGS) entry which is preliminary data.</text>
</comment>
<dbReference type="Proteomes" id="UP000593567">
    <property type="component" value="Unassembled WGS sequence"/>
</dbReference>
<reference evidence="2" key="1">
    <citation type="submission" date="2020-06" db="EMBL/GenBank/DDBJ databases">
        <title>Draft genome of Bugula neritina, a colonial animal packing powerful symbionts and potential medicines.</title>
        <authorList>
            <person name="Rayko M."/>
        </authorList>
    </citation>
    <scope>NUCLEOTIDE SEQUENCE [LARGE SCALE GENOMIC DNA]</scope>
    <source>
        <strain evidence="2">Kwan_BN1</strain>
    </source>
</reference>
<sequence length="211" mass="23704">MSKAAGTIYKEPYTNLQLILLDVPRSCLDPDWYRESCDTIKPVLEKKRAAMLKMKSRFSCASLAEYRAARALAQKTVHERWTIGVAASVPTGLLIILLAVILIVVPVRRLYGTESKGKRSQPDTECSRIELLPTSTIEENAAPDSLDAPDVPNAPSVLYAPGVQDRPKQSPKYEKLNFQAAVDNHDYEKVNQNREHNSVHFENYSTFIDSR</sequence>
<evidence type="ECO:0000256" key="1">
    <source>
        <dbReference type="SAM" id="Phobius"/>
    </source>
</evidence>
<evidence type="ECO:0000313" key="3">
    <source>
        <dbReference type="Proteomes" id="UP000593567"/>
    </source>
</evidence>
<keyword evidence="1" id="KW-0472">Membrane</keyword>
<dbReference type="AlphaFoldDB" id="A0A7J7J792"/>
<organism evidence="2 3">
    <name type="scientific">Bugula neritina</name>
    <name type="common">Brown bryozoan</name>
    <name type="synonym">Sertularia neritina</name>
    <dbReference type="NCBI Taxonomy" id="10212"/>
    <lineage>
        <taxon>Eukaryota</taxon>
        <taxon>Metazoa</taxon>
        <taxon>Spiralia</taxon>
        <taxon>Lophotrochozoa</taxon>
        <taxon>Bryozoa</taxon>
        <taxon>Gymnolaemata</taxon>
        <taxon>Cheilostomatida</taxon>
        <taxon>Flustrina</taxon>
        <taxon>Buguloidea</taxon>
        <taxon>Bugulidae</taxon>
        <taxon>Bugula</taxon>
    </lineage>
</organism>
<dbReference type="EMBL" id="VXIV02003071">
    <property type="protein sequence ID" value="KAF6021298.1"/>
    <property type="molecule type" value="Genomic_DNA"/>
</dbReference>
<gene>
    <name evidence="2" type="ORF">EB796_020391</name>
</gene>
<proteinExistence type="predicted"/>